<dbReference type="InterPro" id="IPR003675">
    <property type="entry name" value="Rce1/LyrA-like_dom"/>
</dbReference>
<feature type="transmembrane region" description="Helical" evidence="1">
    <location>
        <begin position="150"/>
        <end position="167"/>
    </location>
</feature>
<feature type="transmembrane region" description="Helical" evidence="1">
    <location>
        <begin position="12"/>
        <end position="33"/>
    </location>
</feature>
<dbReference type="GO" id="GO:0080120">
    <property type="term" value="P:CAAX-box protein maturation"/>
    <property type="evidence" value="ECO:0007669"/>
    <property type="project" value="UniProtKB-ARBA"/>
</dbReference>
<dbReference type="EMBL" id="WHNX01000040">
    <property type="protein sequence ID" value="MPW27111.1"/>
    <property type="molecule type" value="Genomic_DNA"/>
</dbReference>
<keyword evidence="3" id="KW-0378">Hydrolase</keyword>
<dbReference type="GO" id="GO:0008237">
    <property type="term" value="F:metallopeptidase activity"/>
    <property type="evidence" value="ECO:0007669"/>
    <property type="project" value="UniProtKB-KW"/>
</dbReference>
<sequence>MNQIIDRDYKKGLWIFLVFFIIFLILNILIGIYFYEFALYHQIIDILIPCLLFLIITRKPILSTLKLNKKVNKKSIIIIFQLFLISFLLKIGINYLVMLTGTIDPSEVTTQVIEMVPNLFTFFIAVAIIPVFLEEVIIRGIILNYFKNTNIWQAAVITGLLFGMMHVDLGQFGYTTVLGIIMAAIVIITGSLWGSILFHFLNNFLTFIFIVILQAIERIIPNEYIELLAQTDNTQVIAENSIPEQIMGIVFALLCLGVGVFLSIHFIKKLQKANPIEEVLMDKLDDTEIQVEENKEITVLVSWKALFLNAPFVFIVVIYIGMNLLIRL</sequence>
<feature type="transmembrane region" description="Helical" evidence="1">
    <location>
        <begin position="200"/>
        <end position="220"/>
    </location>
</feature>
<feature type="transmembrane region" description="Helical" evidence="1">
    <location>
        <begin position="305"/>
        <end position="326"/>
    </location>
</feature>
<feature type="transmembrane region" description="Helical" evidence="1">
    <location>
        <begin position="39"/>
        <end position="56"/>
    </location>
</feature>
<gene>
    <name evidence="3" type="ORF">GC105_15115</name>
</gene>
<organism evidence="3 4">
    <name type="scientific">Alkalibaculum sporogenes</name>
    <dbReference type="NCBI Taxonomy" id="2655001"/>
    <lineage>
        <taxon>Bacteria</taxon>
        <taxon>Bacillati</taxon>
        <taxon>Bacillota</taxon>
        <taxon>Clostridia</taxon>
        <taxon>Eubacteriales</taxon>
        <taxon>Eubacteriaceae</taxon>
        <taxon>Alkalibaculum</taxon>
    </lineage>
</organism>
<feature type="domain" description="CAAX prenyl protease 2/Lysostaphin resistance protein A-like" evidence="2">
    <location>
        <begin position="118"/>
        <end position="205"/>
    </location>
</feature>
<accession>A0A6A7KCS5</accession>
<keyword evidence="1" id="KW-1133">Transmembrane helix</keyword>
<dbReference type="PANTHER" id="PTHR36435">
    <property type="entry name" value="SLR1288 PROTEIN"/>
    <property type="match status" value="1"/>
</dbReference>
<feature type="transmembrane region" description="Helical" evidence="1">
    <location>
        <begin position="76"/>
        <end position="99"/>
    </location>
</feature>
<dbReference type="GO" id="GO:0004175">
    <property type="term" value="F:endopeptidase activity"/>
    <property type="evidence" value="ECO:0007669"/>
    <property type="project" value="UniProtKB-ARBA"/>
</dbReference>
<evidence type="ECO:0000313" key="4">
    <source>
        <dbReference type="Proteomes" id="UP000440004"/>
    </source>
</evidence>
<dbReference type="PANTHER" id="PTHR36435:SF1">
    <property type="entry name" value="CAAX AMINO TERMINAL PROTEASE FAMILY PROTEIN"/>
    <property type="match status" value="1"/>
</dbReference>
<evidence type="ECO:0000256" key="1">
    <source>
        <dbReference type="SAM" id="Phobius"/>
    </source>
</evidence>
<keyword evidence="3" id="KW-0482">Metalloprotease</keyword>
<reference evidence="3 4" key="1">
    <citation type="submission" date="2019-10" db="EMBL/GenBank/DDBJ databases">
        <title>Alkalibaculum tamaniensis sp.nov., a new alkaliphilic acetogen, isolated on methoxylated aromatics from a mud volcano.</title>
        <authorList>
            <person name="Khomyakova M.A."/>
            <person name="Merkel A.Y."/>
            <person name="Bonch-Osmolovskaya E.A."/>
            <person name="Slobodkin A.I."/>
        </authorList>
    </citation>
    <scope>NUCLEOTIDE SEQUENCE [LARGE SCALE GENOMIC DNA]</scope>
    <source>
        <strain evidence="3 4">M08DMB</strain>
    </source>
</reference>
<dbReference type="Proteomes" id="UP000440004">
    <property type="component" value="Unassembled WGS sequence"/>
</dbReference>
<proteinExistence type="predicted"/>
<dbReference type="InterPro" id="IPR052710">
    <property type="entry name" value="CAAX_protease"/>
</dbReference>
<keyword evidence="4" id="KW-1185">Reference proteome</keyword>
<dbReference type="RefSeq" id="WP_152806514.1">
    <property type="nucleotide sequence ID" value="NZ_WHNX01000040.1"/>
</dbReference>
<comment type="caution">
    <text evidence="3">The sequence shown here is derived from an EMBL/GenBank/DDBJ whole genome shotgun (WGS) entry which is preliminary data.</text>
</comment>
<keyword evidence="1" id="KW-0812">Transmembrane</keyword>
<feature type="transmembrane region" description="Helical" evidence="1">
    <location>
        <begin position="119"/>
        <end position="138"/>
    </location>
</feature>
<keyword evidence="3" id="KW-0645">Protease</keyword>
<feature type="transmembrane region" description="Helical" evidence="1">
    <location>
        <begin position="246"/>
        <end position="267"/>
    </location>
</feature>
<keyword evidence="1" id="KW-0472">Membrane</keyword>
<evidence type="ECO:0000259" key="2">
    <source>
        <dbReference type="Pfam" id="PF02517"/>
    </source>
</evidence>
<evidence type="ECO:0000313" key="3">
    <source>
        <dbReference type="EMBL" id="MPW27111.1"/>
    </source>
</evidence>
<dbReference type="Pfam" id="PF02517">
    <property type="entry name" value="Rce1-like"/>
    <property type="match status" value="1"/>
</dbReference>
<protein>
    <submittedName>
        <fullName evidence="3">CPBP family intramembrane metalloprotease</fullName>
    </submittedName>
</protein>
<dbReference type="GO" id="GO:0006508">
    <property type="term" value="P:proteolysis"/>
    <property type="evidence" value="ECO:0007669"/>
    <property type="project" value="UniProtKB-KW"/>
</dbReference>
<feature type="transmembrane region" description="Helical" evidence="1">
    <location>
        <begin position="173"/>
        <end position="193"/>
    </location>
</feature>
<dbReference type="AlphaFoldDB" id="A0A6A7KCS5"/>
<name>A0A6A7KCS5_9FIRM</name>